<keyword evidence="1" id="KW-0769">Symport</keyword>
<comment type="subcellular location">
    <subcellularLocation>
        <location evidence="1">Cell membrane</location>
    </subcellularLocation>
</comment>
<sequence>MNENASNQKGFWSKLENKWNVDGIGGVAFIIMLILLVLVLRMKVLPNTMIGALFVLVTMGGILYYLGSHLPIFKSYLGGGSVFATIGGAILAGTGVVPHATIVTVKSFISTSDFLDFYIVSLIISAIFKMDRKMVLKAAVRFLPVAFLTLIITFFIVGGVGMLLGMKFSHTSLFVTFPMMAGGVGAGIVPLSKIYASTMHASSGTILSQLFPPLVMSNLLVIIGAGLLTRFTEGNSKLNGNGQLMRETGDANSEGIKIPDLNVQQLLVGMMTSFSFFMVGTILNKLVPQINVFAFLILLAIIIKALGIVPAYYEESSVMFGQMIVKTMTHALLAGVGLALLDLTQLISTFSLPLAICVVVSVISVTVVGGFLGKLFGFYPVESAVAAGMANNSMGGTGNVAVLSAANRMNLIAFAQMGNRIGGALVLVIAGFLVTIWG</sequence>
<feature type="transmembrane region" description="Helical" evidence="2">
    <location>
        <begin position="352"/>
        <end position="372"/>
    </location>
</feature>
<feature type="transmembrane region" description="Helical" evidence="2">
    <location>
        <begin position="79"/>
        <end position="102"/>
    </location>
</feature>
<dbReference type="PANTHER" id="PTHR40033:SF1">
    <property type="entry name" value="CITRATE-SODIUM SYMPORTER"/>
    <property type="match status" value="1"/>
</dbReference>
<feature type="transmembrane region" description="Helical" evidence="2">
    <location>
        <begin position="48"/>
        <end position="67"/>
    </location>
</feature>
<organism evidence="3 4">
    <name type="scientific">Fructobacillus fructosus</name>
    <dbReference type="NCBI Taxonomy" id="1631"/>
    <lineage>
        <taxon>Bacteria</taxon>
        <taxon>Bacillati</taxon>
        <taxon>Bacillota</taxon>
        <taxon>Bacilli</taxon>
        <taxon>Lactobacillales</taxon>
        <taxon>Lactobacillaceae</taxon>
        <taxon>Fructobacillus</taxon>
    </lineage>
</organism>
<evidence type="ECO:0000256" key="2">
    <source>
        <dbReference type="SAM" id="Phobius"/>
    </source>
</evidence>
<feature type="transmembrane region" description="Helical" evidence="2">
    <location>
        <begin position="21"/>
        <end position="42"/>
    </location>
</feature>
<dbReference type="InterPro" id="IPR004679">
    <property type="entry name" value="2-OHcarboxylate_transport"/>
</dbReference>
<comment type="caution">
    <text evidence="3">The sequence shown here is derived from an EMBL/GenBank/DDBJ whole genome shotgun (WGS) entry which is preliminary data.</text>
</comment>
<evidence type="ECO:0000256" key="1">
    <source>
        <dbReference type="PIRNR" id="PIRNR005348"/>
    </source>
</evidence>
<feature type="transmembrane region" description="Helical" evidence="2">
    <location>
        <begin position="140"/>
        <end position="164"/>
    </location>
</feature>
<dbReference type="Pfam" id="PF03390">
    <property type="entry name" value="2HCT"/>
    <property type="match status" value="1"/>
</dbReference>
<dbReference type="Proteomes" id="UP001314261">
    <property type="component" value="Unassembled WGS sequence"/>
</dbReference>
<feature type="transmembrane region" description="Helical" evidence="2">
    <location>
        <begin position="170"/>
        <end position="189"/>
    </location>
</feature>
<dbReference type="PANTHER" id="PTHR40033">
    <property type="entry name" value="NA(+)-MALATE SYMPORTER"/>
    <property type="match status" value="1"/>
</dbReference>
<dbReference type="GeneID" id="89537368"/>
<keyword evidence="1" id="KW-1003">Cell membrane</keyword>
<feature type="transmembrane region" description="Helical" evidence="2">
    <location>
        <begin position="210"/>
        <end position="228"/>
    </location>
</feature>
<protein>
    <submittedName>
        <fullName evidence="3">Na+/citrate or Na+/malate symporter (CitS)</fullName>
    </submittedName>
</protein>
<keyword evidence="4" id="KW-1185">Reference proteome</keyword>
<name>A0ABN9YJN7_9LACO</name>
<comment type="similarity">
    <text evidence="1">Belongs to the 2-hydroxycarboxylate transporter (2-HCT) (TC 2.A.24) family.</text>
</comment>
<feature type="transmembrane region" description="Helical" evidence="2">
    <location>
        <begin position="290"/>
        <end position="313"/>
    </location>
</feature>
<dbReference type="RefSeq" id="WP_010692023.1">
    <property type="nucleotide sequence ID" value="NZ_CAUZLK010000001.1"/>
</dbReference>
<reference evidence="3 4" key="1">
    <citation type="submission" date="2023-10" db="EMBL/GenBank/DDBJ databases">
        <authorList>
            <person name="Botero Cardona J."/>
        </authorList>
    </citation>
    <scope>NUCLEOTIDE SEQUENCE [LARGE SCALE GENOMIC DNA]</scope>
    <source>
        <strain evidence="3 4">R-54839</strain>
    </source>
</reference>
<keyword evidence="1 2" id="KW-0472">Membrane</keyword>
<keyword evidence="1" id="KW-0813">Transport</keyword>
<dbReference type="EMBL" id="CAUZLR010000001">
    <property type="protein sequence ID" value="CAK1226423.1"/>
    <property type="molecule type" value="Genomic_DNA"/>
</dbReference>
<feature type="transmembrane region" description="Helical" evidence="2">
    <location>
        <begin position="108"/>
        <end position="128"/>
    </location>
</feature>
<evidence type="ECO:0000313" key="3">
    <source>
        <dbReference type="EMBL" id="CAK1226423.1"/>
    </source>
</evidence>
<keyword evidence="2" id="KW-0812">Transmembrane</keyword>
<feature type="transmembrane region" description="Helical" evidence="2">
    <location>
        <begin position="263"/>
        <end position="283"/>
    </location>
</feature>
<feature type="transmembrane region" description="Helical" evidence="2">
    <location>
        <begin position="418"/>
        <end position="437"/>
    </location>
</feature>
<proteinExistence type="inferred from homology"/>
<feature type="transmembrane region" description="Helical" evidence="2">
    <location>
        <begin position="384"/>
        <end position="406"/>
    </location>
</feature>
<keyword evidence="2" id="KW-1133">Transmembrane helix</keyword>
<accession>A0ABN9YJN7</accession>
<gene>
    <name evidence="3" type="ORF">R54839_PPFHFPJH_00216</name>
</gene>
<evidence type="ECO:0000313" key="4">
    <source>
        <dbReference type="Proteomes" id="UP001314261"/>
    </source>
</evidence>
<dbReference type="PIRSF" id="PIRSF005348">
    <property type="entry name" value="YxkH"/>
    <property type="match status" value="1"/>
</dbReference>
<feature type="transmembrane region" description="Helical" evidence="2">
    <location>
        <begin position="319"/>
        <end position="340"/>
    </location>
</feature>